<dbReference type="InterPro" id="IPR050738">
    <property type="entry name" value="Sulfatase"/>
</dbReference>
<dbReference type="InterPro" id="IPR024607">
    <property type="entry name" value="Sulfatase_CS"/>
</dbReference>
<dbReference type="KEGG" id="psac:PSM36_3221"/>
<dbReference type="SUPFAM" id="SSF53649">
    <property type="entry name" value="Alkaline phosphatase-like"/>
    <property type="match status" value="1"/>
</dbReference>
<dbReference type="SUPFAM" id="SSF48371">
    <property type="entry name" value="ARM repeat"/>
    <property type="match status" value="1"/>
</dbReference>
<dbReference type="InterPro" id="IPR011989">
    <property type="entry name" value="ARM-like"/>
</dbReference>
<dbReference type="Gene3D" id="3.40.720.10">
    <property type="entry name" value="Alkaline Phosphatase, subunit A"/>
    <property type="match status" value="1"/>
</dbReference>
<keyword evidence="4" id="KW-0106">Calcium</keyword>
<evidence type="ECO:0000256" key="4">
    <source>
        <dbReference type="ARBA" id="ARBA00022837"/>
    </source>
</evidence>
<dbReference type="EMBL" id="LT605205">
    <property type="protein sequence ID" value="SCD22009.1"/>
    <property type="molecule type" value="Genomic_DNA"/>
</dbReference>
<reference evidence="6 7" key="1">
    <citation type="submission" date="2016-08" db="EMBL/GenBank/DDBJ databases">
        <authorList>
            <person name="Seilhamer J.J."/>
        </authorList>
    </citation>
    <scope>NUCLEOTIDE SEQUENCE [LARGE SCALE GENOMIC DNA]</scope>
    <source>
        <strain evidence="6">M3/6</strain>
    </source>
</reference>
<evidence type="ECO:0000259" key="5">
    <source>
        <dbReference type="Pfam" id="PF00884"/>
    </source>
</evidence>
<dbReference type="Gene3D" id="1.25.10.10">
    <property type="entry name" value="Leucine-rich Repeat Variant"/>
    <property type="match status" value="1"/>
</dbReference>
<accession>A0A1R3T7E9</accession>
<dbReference type="AlphaFoldDB" id="A0A1R3T7E9"/>
<keyword evidence="3" id="KW-0378">Hydrolase</keyword>
<dbReference type="PANTHER" id="PTHR42693:SF53">
    <property type="entry name" value="ENDO-4-O-SULFATASE"/>
    <property type="match status" value="1"/>
</dbReference>
<dbReference type="Pfam" id="PF00884">
    <property type="entry name" value="Sulfatase"/>
    <property type="match status" value="1"/>
</dbReference>
<dbReference type="Proteomes" id="UP000187464">
    <property type="component" value="Chromosome I"/>
</dbReference>
<feature type="domain" description="Sulfatase N-terminal" evidence="5">
    <location>
        <begin position="29"/>
        <end position="302"/>
    </location>
</feature>
<dbReference type="RefSeq" id="WP_076931727.1">
    <property type="nucleotide sequence ID" value="NZ_LT605205.1"/>
</dbReference>
<dbReference type="PANTHER" id="PTHR42693">
    <property type="entry name" value="ARYLSULFATASE FAMILY MEMBER"/>
    <property type="match status" value="1"/>
</dbReference>
<dbReference type="InterPro" id="IPR017850">
    <property type="entry name" value="Alkaline_phosphatase_core_sf"/>
</dbReference>
<comment type="similarity">
    <text evidence="1">Belongs to the sulfatase family.</text>
</comment>
<evidence type="ECO:0000256" key="1">
    <source>
        <dbReference type="ARBA" id="ARBA00008779"/>
    </source>
</evidence>
<keyword evidence="7" id="KW-1185">Reference proteome</keyword>
<dbReference type="GO" id="GO:0046872">
    <property type="term" value="F:metal ion binding"/>
    <property type="evidence" value="ECO:0007669"/>
    <property type="project" value="UniProtKB-KW"/>
</dbReference>
<dbReference type="PROSITE" id="PS00523">
    <property type="entry name" value="SULFATASE_1"/>
    <property type="match status" value="1"/>
</dbReference>
<gene>
    <name evidence="6" type="ORF">PSM36_3221</name>
</gene>
<name>A0A1R3T7E9_9BACT</name>
<organism evidence="6 7">
    <name type="scientific">Proteiniphilum saccharofermentans</name>
    <dbReference type="NCBI Taxonomy" id="1642647"/>
    <lineage>
        <taxon>Bacteria</taxon>
        <taxon>Pseudomonadati</taxon>
        <taxon>Bacteroidota</taxon>
        <taxon>Bacteroidia</taxon>
        <taxon>Bacteroidales</taxon>
        <taxon>Dysgonomonadaceae</taxon>
        <taxon>Proteiniphilum</taxon>
    </lineage>
</organism>
<sequence length="611" mass="70324">MKSIIKITPLIFLTPLSCQQKQPQEQELPNILWLTSEDNSPFLGCYGDTLATTPHLDKLASQGFLYTHAYANAPVSAPSRNTIITGVYANSAGNENMRSTYAKSDEVRFYPQFLRELGYYCTNNKKEDYNILGKQLSGIWDESSDQAHYKNRKPGQPFFAIFNTTLSHEHVIHESIPDSELRHDPRKMSLPPYHPRTPEMEHDWAQYYDYIERMDAWIGEQLKELEDNGLLENTIVFYYADHGGILGRSKRYIYESGTRVPLIVRIPDKYKHLFPNSEKGTKVDRLISLVDLAPTLLSITGIPKPAYMQGNAFLGPDTTEDPEYVYMFRGRMDERYDLSRAVRDRKYRYIRNYMPHRIYGQHIDYLWKAPSLASWEQAYLNGECNEVQGRFWQYKPAEELYDTENDPWEVVNLAGKPEYGEVLERMRRANREWLLEIRDAGFIPEADRSTRTKNRAIYDYMREENIPLEEIVNAAEIASEGNPENLPLLVKFLESDDSAIRYWGAMGLLILGEKARPAVPALEKASADDFPNVATVAAEALYSLGRKELAEQILLDKLKNDDHTCTFALNSVDVLGIDSKAVKDKVSEIAEKYKLQYNLSAAKWLLEKWGI</sequence>
<dbReference type="InterPro" id="IPR016024">
    <property type="entry name" value="ARM-type_fold"/>
</dbReference>
<evidence type="ECO:0000313" key="6">
    <source>
        <dbReference type="EMBL" id="SCD22009.1"/>
    </source>
</evidence>
<dbReference type="CDD" id="cd16027">
    <property type="entry name" value="SGSH"/>
    <property type="match status" value="1"/>
</dbReference>
<keyword evidence="2" id="KW-0479">Metal-binding</keyword>
<evidence type="ECO:0000256" key="3">
    <source>
        <dbReference type="ARBA" id="ARBA00022801"/>
    </source>
</evidence>
<evidence type="ECO:0000256" key="2">
    <source>
        <dbReference type="ARBA" id="ARBA00022723"/>
    </source>
</evidence>
<evidence type="ECO:0000313" key="7">
    <source>
        <dbReference type="Proteomes" id="UP000187464"/>
    </source>
</evidence>
<proteinExistence type="inferred from homology"/>
<dbReference type="STRING" id="1642647.PSM36_3221"/>
<dbReference type="InterPro" id="IPR000917">
    <property type="entry name" value="Sulfatase_N"/>
</dbReference>
<protein>
    <submittedName>
        <fullName evidence="6">Arylsulfatase A or related enzyme</fullName>
    </submittedName>
</protein>
<dbReference type="GO" id="GO:0004065">
    <property type="term" value="F:arylsulfatase activity"/>
    <property type="evidence" value="ECO:0007669"/>
    <property type="project" value="TreeGrafter"/>
</dbReference>